<dbReference type="GO" id="GO:0006511">
    <property type="term" value="P:ubiquitin-dependent protein catabolic process"/>
    <property type="evidence" value="ECO:0000318"/>
    <property type="project" value="GO_Central"/>
</dbReference>
<organism evidence="2 3">
    <name type="scientific">Solanum tuberosum</name>
    <name type="common">Potato</name>
    <dbReference type="NCBI Taxonomy" id="4113"/>
    <lineage>
        <taxon>Eukaryota</taxon>
        <taxon>Viridiplantae</taxon>
        <taxon>Streptophyta</taxon>
        <taxon>Embryophyta</taxon>
        <taxon>Tracheophyta</taxon>
        <taxon>Spermatophyta</taxon>
        <taxon>Magnoliopsida</taxon>
        <taxon>eudicotyledons</taxon>
        <taxon>Gunneridae</taxon>
        <taxon>Pentapetalae</taxon>
        <taxon>asterids</taxon>
        <taxon>lamiids</taxon>
        <taxon>Solanales</taxon>
        <taxon>Solanaceae</taxon>
        <taxon>Solanoideae</taxon>
        <taxon>Solaneae</taxon>
        <taxon>Solanum</taxon>
    </lineage>
</organism>
<dbReference type="GO" id="GO:0061630">
    <property type="term" value="F:ubiquitin protein ligase activity"/>
    <property type="evidence" value="ECO:0000318"/>
    <property type="project" value="GO_Central"/>
</dbReference>
<dbReference type="Gramene" id="PGSC0003DMT400074740">
    <property type="protein sequence ID" value="PGSC0003DMT400074740"/>
    <property type="gene ID" value="PGSC0003DMG400029062"/>
</dbReference>
<dbReference type="EnsemblPlants" id="PGSC0003DMT400074740">
    <property type="protein sequence ID" value="PGSC0003DMT400074740"/>
    <property type="gene ID" value="PGSC0003DMG400029062"/>
</dbReference>
<evidence type="ECO:0000256" key="1">
    <source>
        <dbReference type="SAM" id="MobiDB-lite"/>
    </source>
</evidence>
<dbReference type="PaxDb" id="4113-PGSC0003DMT400074740"/>
<dbReference type="HOGENOM" id="CLU_063344_2_0_1"/>
<accession>M1CU40</accession>
<reference evidence="2" key="2">
    <citation type="submission" date="2015-06" db="UniProtKB">
        <authorList>
            <consortium name="EnsemblPlants"/>
        </authorList>
    </citation>
    <scope>IDENTIFICATION</scope>
    <source>
        <strain evidence="2">DM1-3 516 R44</strain>
    </source>
</reference>
<reference evidence="3" key="1">
    <citation type="journal article" date="2011" name="Nature">
        <title>Genome sequence and analysis of the tuber crop potato.</title>
        <authorList>
            <consortium name="The Potato Genome Sequencing Consortium"/>
        </authorList>
    </citation>
    <scope>NUCLEOTIDE SEQUENCE [LARGE SCALE GENOMIC DNA]</scope>
    <source>
        <strain evidence="3">cv. DM1-3 516 R44</strain>
    </source>
</reference>
<evidence type="ECO:0000313" key="3">
    <source>
        <dbReference type="Proteomes" id="UP000011115"/>
    </source>
</evidence>
<proteinExistence type="predicted"/>
<dbReference type="GO" id="GO:0005737">
    <property type="term" value="C:cytoplasm"/>
    <property type="evidence" value="ECO:0000318"/>
    <property type="project" value="GO_Central"/>
</dbReference>
<dbReference type="GO" id="GO:0000151">
    <property type="term" value="C:ubiquitin ligase complex"/>
    <property type="evidence" value="ECO:0000318"/>
    <property type="project" value="GO_Central"/>
</dbReference>
<name>M1CU40_SOLTU</name>
<protein>
    <submittedName>
        <fullName evidence="2">Uncharacterized protein</fullName>
    </submittedName>
</protein>
<dbReference type="GO" id="GO:0031624">
    <property type="term" value="F:ubiquitin conjugating enzyme binding"/>
    <property type="evidence" value="ECO:0000318"/>
    <property type="project" value="GO_Central"/>
</dbReference>
<dbReference type="InParanoid" id="M1CU40"/>
<evidence type="ECO:0000313" key="2">
    <source>
        <dbReference type="EnsemblPlants" id="PGSC0003DMT400074740"/>
    </source>
</evidence>
<dbReference type="Proteomes" id="UP000011115">
    <property type="component" value="Unassembled WGS sequence"/>
</dbReference>
<keyword evidence="3" id="KW-1185">Reference proteome</keyword>
<sequence>MRSAGANDVQTESTNLQIVNSDQVEMGSTNLQIMNSDQVEMESTDLKIVNFDQVEMESTDLQILKSDKIEVDLNVIAITENRNGYESGDDDIELQQILFYSAQFHSGKKINKDIHEMIAMKCPASDCKGILDLDSIMSVDFLMRVRDAIRLTEVLVSSIFIDCLFMDCMGTLVDDLREYPIRSCPECWRIFCVNCKSLYLGMTYENYQFSRQLNLLYWQQQYGGYHDELEEDEKEEEKENEDDDEGEEEER</sequence>
<dbReference type="AlphaFoldDB" id="M1CU40"/>
<feature type="region of interest" description="Disordered" evidence="1">
    <location>
        <begin position="228"/>
        <end position="251"/>
    </location>
</feature>